<dbReference type="InterPro" id="IPR020806">
    <property type="entry name" value="PKS_PP-bd"/>
</dbReference>
<dbReference type="InterPro" id="IPR011032">
    <property type="entry name" value="GroES-like_sf"/>
</dbReference>
<dbReference type="SUPFAM" id="SSF50129">
    <property type="entry name" value="GroES-like"/>
    <property type="match status" value="1"/>
</dbReference>
<feature type="domain" description="Ketosynthase family 3 (KS3)" evidence="11">
    <location>
        <begin position="20"/>
        <end position="443"/>
    </location>
</feature>
<dbReference type="InterPro" id="IPR036736">
    <property type="entry name" value="ACP-like_sf"/>
</dbReference>
<dbReference type="InterPro" id="IPR014030">
    <property type="entry name" value="Ketoacyl_synth_N"/>
</dbReference>
<dbReference type="SMART" id="SM00829">
    <property type="entry name" value="PKS_ER"/>
    <property type="match status" value="1"/>
</dbReference>
<dbReference type="CDD" id="cd00833">
    <property type="entry name" value="PKS"/>
    <property type="match status" value="1"/>
</dbReference>
<dbReference type="Pfam" id="PF08240">
    <property type="entry name" value="ADH_N"/>
    <property type="match status" value="1"/>
</dbReference>
<name>A0A6G1H6U8_9PEZI</name>
<dbReference type="InterPro" id="IPR016036">
    <property type="entry name" value="Malonyl_transacylase_ACP-bd"/>
</dbReference>
<dbReference type="InterPro" id="IPR009081">
    <property type="entry name" value="PP-bd_ACP"/>
</dbReference>
<dbReference type="Pfam" id="PF00698">
    <property type="entry name" value="Acyl_transf_1"/>
    <property type="match status" value="1"/>
</dbReference>
<dbReference type="CDD" id="cd05195">
    <property type="entry name" value="enoyl_red"/>
    <property type="match status" value="1"/>
</dbReference>
<dbReference type="GO" id="GO:0016491">
    <property type="term" value="F:oxidoreductase activity"/>
    <property type="evidence" value="ECO:0007669"/>
    <property type="project" value="UniProtKB-KW"/>
</dbReference>
<evidence type="ECO:0000256" key="6">
    <source>
        <dbReference type="ARBA" id="ARBA00023268"/>
    </source>
</evidence>
<dbReference type="InterPro" id="IPR032821">
    <property type="entry name" value="PKS_assoc"/>
</dbReference>
<dbReference type="Pfam" id="PF08659">
    <property type="entry name" value="KR"/>
    <property type="match status" value="1"/>
</dbReference>
<dbReference type="InterPro" id="IPR001227">
    <property type="entry name" value="Ac_transferase_dom_sf"/>
</dbReference>
<dbReference type="InterPro" id="IPR014031">
    <property type="entry name" value="Ketoacyl_synth_C"/>
</dbReference>
<feature type="active site" description="Proton donor; for dehydratase activity" evidence="8">
    <location>
        <position position="1186"/>
    </location>
</feature>
<dbReference type="InterPro" id="IPR056501">
    <property type="entry name" value="NAD-bd_HRPKS_sdrA"/>
</dbReference>
<dbReference type="PROSITE" id="PS00012">
    <property type="entry name" value="PHOSPHOPANTETHEINE"/>
    <property type="match status" value="1"/>
</dbReference>
<dbReference type="Proteomes" id="UP000800041">
    <property type="component" value="Unassembled WGS sequence"/>
</dbReference>
<dbReference type="InterPro" id="IPR020843">
    <property type="entry name" value="ER"/>
</dbReference>
<dbReference type="SUPFAM" id="SSF53901">
    <property type="entry name" value="Thiolase-like"/>
    <property type="match status" value="1"/>
</dbReference>
<keyword evidence="5" id="KW-0560">Oxidoreductase</keyword>
<dbReference type="CDD" id="cd02440">
    <property type="entry name" value="AdoMet_MTases"/>
    <property type="match status" value="1"/>
</dbReference>
<evidence type="ECO:0000256" key="2">
    <source>
        <dbReference type="ARBA" id="ARBA00022553"/>
    </source>
</evidence>
<dbReference type="Pfam" id="PF21089">
    <property type="entry name" value="PKS_DH_N"/>
    <property type="match status" value="1"/>
</dbReference>
<evidence type="ECO:0000259" key="12">
    <source>
        <dbReference type="PROSITE" id="PS52019"/>
    </source>
</evidence>
<dbReference type="Gene3D" id="3.40.47.10">
    <property type="match status" value="1"/>
</dbReference>
<evidence type="ECO:0000256" key="8">
    <source>
        <dbReference type="PROSITE-ProRule" id="PRU01363"/>
    </source>
</evidence>
<dbReference type="Gene3D" id="3.90.180.10">
    <property type="entry name" value="Medium-chain alcohol dehydrogenases, catalytic domain"/>
    <property type="match status" value="1"/>
</dbReference>
<dbReference type="PROSITE" id="PS52004">
    <property type="entry name" value="KS3_2"/>
    <property type="match status" value="1"/>
</dbReference>
<dbReference type="InterPro" id="IPR049900">
    <property type="entry name" value="PKS_mFAS_DH"/>
</dbReference>
<dbReference type="PANTHER" id="PTHR43775">
    <property type="entry name" value="FATTY ACID SYNTHASE"/>
    <property type="match status" value="1"/>
</dbReference>
<dbReference type="InterPro" id="IPR049552">
    <property type="entry name" value="PKS_DH_N"/>
</dbReference>
<dbReference type="SUPFAM" id="SSF53335">
    <property type="entry name" value="S-adenosyl-L-methionine-dependent methyltransferases"/>
    <property type="match status" value="1"/>
</dbReference>
<dbReference type="InterPro" id="IPR020807">
    <property type="entry name" value="PKS_DH"/>
</dbReference>
<dbReference type="SUPFAM" id="SSF47336">
    <property type="entry name" value="ACP-like"/>
    <property type="match status" value="1"/>
</dbReference>
<keyword evidence="2" id="KW-0597">Phosphoprotein</keyword>
<dbReference type="InterPro" id="IPR013968">
    <property type="entry name" value="PKS_KR"/>
</dbReference>
<feature type="compositionally biased region" description="Polar residues" evidence="9">
    <location>
        <begin position="1"/>
        <end position="19"/>
    </location>
</feature>
<feature type="active site" description="Proton acceptor; for dehydratase activity" evidence="8">
    <location>
        <position position="988"/>
    </location>
</feature>
<evidence type="ECO:0000313" key="14">
    <source>
        <dbReference type="Proteomes" id="UP000800041"/>
    </source>
</evidence>
<dbReference type="FunFam" id="3.40.47.10:FF:000019">
    <property type="entry name" value="Polyketide synthase type I"/>
    <property type="match status" value="1"/>
</dbReference>
<dbReference type="OrthoDB" id="329835at2759"/>
<dbReference type="Pfam" id="PF00109">
    <property type="entry name" value="ketoacyl-synt"/>
    <property type="match status" value="1"/>
</dbReference>
<dbReference type="Gene3D" id="3.40.50.720">
    <property type="entry name" value="NAD(P)-binding Rossmann-like Domain"/>
    <property type="match status" value="1"/>
</dbReference>
<evidence type="ECO:0000256" key="5">
    <source>
        <dbReference type="ARBA" id="ARBA00023002"/>
    </source>
</evidence>
<dbReference type="Pfam" id="PF13602">
    <property type="entry name" value="ADH_zinc_N_2"/>
    <property type="match status" value="1"/>
</dbReference>
<keyword evidence="4" id="KW-0521">NADP</keyword>
<gene>
    <name evidence="13" type="ORF">K402DRAFT_461387</name>
</gene>
<dbReference type="InterPro" id="IPR049551">
    <property type="entry name" value="PKS_DH_C"/>
</dbReference>
<evidence type="ECO:0000313" key="13">
    <source>
        <dbReference type="EMBL" id="KAF1988946.1"/>
    </source>
</evidence>
<dbReference type="SUPFAM" id="SSF55048">
    <property type="entry name" value="Probable ACP-binding domain of malonyl-CoA ACP transacylase"/>
    <property type="match status" value="1"/>
</dbReference>
<keyword evidence="14" id="KW-1185">Reference proteome</keyword>
<dbReference type="InterPro" id="IPR018201">
    <property type="entry name" value="Ketoacyl_synth_AS"/>
</dbReference>
<keyword evidence="1" id="KW-0596">Phosphopantetheine</keyword>
<dbReference type="Gene3D" id="3.30.70.3290">
    <property type="match status" value="1"/>
</dbReference>
<dbReference type="GO" id="GO:0004315">
    <property type="term" value="F:3-oxoacyl-[acyl-carrier-protein] synthase activity"/>
    <property type="evidence" value="ECO:0007669"/>
    <property type="project" value="InterPro"/>
</dbReference>
<keyword evidence="6" id="KW-0511">Multifunctional enzyme</keyword>
<evidence type="ECO:0000256" key="4">
    <source>
        <dbReference type="ARBA" id="ARBA00022857"/>
    </source>
</evidence>
<dbReference type="SMART" id="SM00827">
    <property type="entry name" value="PKS_AT"/>
    <property type="match status" value="1"/>
</dbReference>
<dbReference type="Pfam" id="PF02801">
    <property type="entry name" value="Ketoacyl-synt_C"/>
    <property type="match status" value="1"/>
</dbReference>
<dbReference type="SMART" id="SM00822">
    <property type="entry name" value="PKS_KR"/>
    <property type="match status" value="1"/>
</dbReference>
<feature type="domain" description="PKS/mFAS DH" evidence="12">
    <location>
        <begin position="956"/>
        <end position="1275"/>
    </location>
</feature>
<evidence type="ECO:0000259" key="11">
    <source>
        <dbReference type="PROSITE" id="PS52004"/>
    </source>
</evidence>
<dbReference type="Pfam" id="PF23297">
    <property type="entry name" value="ACP_SdgA_C"/>
    <property type="match status" value="1"/>
</dbReference>
<dbReference type="InterPro" id="IPR057326">
    <property type="entry name" value="KR_dom"/>
</dbReference>
<feature type="domain" description="Carrier" evidence="10">
    <location>
        <begin position="2503"/>
        <end position="2580"/>
    </location>
</feature>
<evidence type="ECO:0000256" key="9">
    <source>
        <dbReference type="SAM" id="MobiDB-lite"/>
    </source>
</evidence>
<keyword evidence="3" id="KW-0808">Transferase</keyword>
<dbReference type="GO" id="GO:0004312">
    <property type="term" value="F:fatty acid synthase activity"/>
    <property type="evidence" value="ECO:0007669"/>
    <property type="project" value="TreeGrafter"/>
</dbReference>
<evidence type="ECO:0000256" key="1">
    <source>
        <dbReference type="ARBA" id="ARBA00022450"/>
    </source>
</evidence>
<dbReference type="SMART" id="SM00826">
    <property type="entry name" value="PKS_DH"/>
    <property type="match status" value="1"/>
</dbReference>
<dbReference type="InterPro" id="IPR016039">
    <property type="entry name" value="Thiolase-like"/>
</dbReference>
<dbReference type="GO" id="GO:0030639">
    <property type="term" value="P:polyketide biosynthetic process"/>
    <property type="evidence" value="ECO:0007669"/>
    <property type="project" value="UniProtKB-ARBA"/>
</dbReference>
<dbReference type="InterPro" id="IPR050091">
    <property type="entry name" value="PKS_NRPS_Biosynth_Enz"/>
</dbReference>
<dbReference type="Gene3D" id="3.40.50.150">
    <property type="entry name" value="Vaccinia Virus protein VP39"/>
    <property type="match status" value="1"/>
</dbReference>
<dbReference type="Pfam" id="PF08242">
    <property type="entry name" value="Methyltransf_12"/>
    <property type="match status" value="1"/>
</dbReference>
<dbReference type="PROSITE" id="PS52019">
    <property type="entry name" value="PKS_MFAS_DH"/>
    <property type="match status" value="1"/>
</dbReference>
<dbReference type="Gene3D" id="3.10.129.110">
    <property type="entry name" value="Polyketide synthase dehydratase"/>
    <property type="match status" value="1"/>
</dbReference>
<feature type="region of interest" description="N-terminal hotdog fold" evidence="8">
    <location>
        <begin position="956"/>
        <end position="1092"/>
    </location>
</feature>
<dbReference type="GO" id="GO:1901336">
    <property type="term" value="P:lactone biosynthetic process"/>
    <property type="evidence" value="ECO:0007669"/>
    <property type="project" value="UniProtKB-ARBA"/>
</dbReference>
<sequence>MAPNHQAPNGATSNGTGDQTMPIAIIGMSGRFPGDAIDPDHLFNLCAGARDSWSPFPSSRFNQEAFYHPDASRNGASNVKGGHFLREDLALFDAPFFGMTKAEAAALDPQQRLLLECCYEAFENAGTRVEDMAGSDTSVFVGSFCKDWGELTLRDPDATPMYQATGSGQAMLSNRLSYYFNLTGPSVTIDTACSASLVALHLACQSIKSGESRQAVAGGVNVLLNQDLLVTMSSMRFLSPDGRSYTYDSRANGYARGEGVACILLKSLDEALKDGDTIRGIIRSTGINQDGKTNGITLPSAKAQATLIEQVYKAAGLDPKDTQYVETHGTGTQAGDPLEAQALSQTFGVNREDDVIVGSLKTNVGHLEGASGVAGLVKTVMMLERQQILPMAGFQSPNERIPLKEWHLEVPTSLKDWKTTAVRRASINSFGYGGTNAHVIIDEAQGYLHHRGIQGKIRQATSNHASNGTLPPIENEHKSAPPKLFTLSAFDEATGKRQAEDLLSFITQRKWTSESAFLEDLAFTLNDHRSILPWKRAFPASSLAELTDALSKPPKYVHSPKPASIGFIFTGQGAQWYAMGRELLAAYPIFQESLFKSTKYLREFGSPWSAIEELSKSPSNTRVNEAELSQPLCSAIQIALVDLLRDWNILPTAVVGHSSGEIAAAYAAGALDHKSAIACAYFRGQSVASLKSTGSLPSGAMAAVTASEKEVWELLGALKTGQVTIACYNSTSSFTVSGDTSAIDELLDTCNERGNFTRKLLVDVAYHSPHMAAVSDRYRKAISHIKPKENGSATMYSSVTGQQINLVNLGPEYWVENLTSPVRFSEALAAMSTTKSKGRFSGKTAKAPTVLVEIGPHSALAGPVKQTLGADPVSSKIAYFPSLVRNQSAVTSALSLACRLFENGCTPRFSSINGVENSTERTILVDLPKYPFNHQVAYWAEPRESIQYRLRKWPRHDLLGAPVRMPNPLEPRWRNWIRTSELPWVRDHMVQGLVIYPAAGYLAMAIEAAFQRAVAANVEIEGYEMREISIGQAMIIPEASGEVESMLTMRPYAENSRGSSDVWDEFRVFSASDDGTWTEHCRGLISVRPKESPNEVNGKLLQEADSKISSRAKEDMVQTCQEVVDVAKMYENCSKIGLDYGPSFANLVSARRANDRSMGTIVVPDIASTMPANYHSPHVVHPATLDACFHACFPAQGKLTAPIMPTFISKMYVRNDISKTAGSELEVHMKVDKRSLRDVTSSEIVYEKVDGESSLDPVITMSALTTTSLSADNAGSDRDSERKTYFKPYWAADPTFLSSDQLSTMCEHLSPKPGEDDLYKRFDEMGFYIADRALRKVPESFVPKMQSHNQRLYQSVKRLLEDVKNGRLSFDTSAWLKTSEEERDSLWEYVRKSGDEGNFIALVGDNLHRILLEEVDPLSVTMQDDALGKYYANNQRMARQYQQAAVYVDLLAHKNPHLKILEIGSGTGGATFNMLNALGGGDGQSLPRFTSYDVTDITTGFFEKVQEKAVAWGDLINYRKLDIEADIHEQGFELGSYDLVIAANVLHATTSMTKTMGNVRKLMKPGGTVILTELMHKTGGIANLFGIFPGWWVGEEEYRQDSALLTEDRWDSVLRATGFSGVDFAIWDTPNPITHQGSNIITKAVEVSEKILTNGHNGAPANGNHLEDCLIVVEGASETLQGKIQDHLPATARFAPLLHVRPKDQVCIVLSELQSEILPDPTTEQFEAIKDVMLNSKGVIWVTIGAVIEGTLPNAGMISGLMRTLRMELGSTPLITLDLDPKRGSSETGSAIEVILDDSALAAISQVLQQHFNSSHEIALNDQETEYAARNNVVMVSRIIEDKTVGEFVASRTQQAAPELASVMQPGRPLKVEIGTPGLLDSLYWDDDKRMEGEPGPNEVDIEVKASALNFRDVMMSMGQIETHALGCECSGIVAKVGSGVTDLSVGDRVITHADGSFSNFIRAKKSAGGIVAMPEGMDFEAAATLPIIYCTAYHSIRVANLRAGETVLIHAASGGLGQALIMLCRHFGAEIFTTVGTQEKKQFLIDQYEIPEDRIFSSRDASFARCIIRETNGRGVDVVMNSLSGELLRVTWNCIASFGRFVELGKRDFAVNSRLEMAPFARNVSYLAVDLVTLLEEKPEYGQEVWSEVMSLIRNGSVKAPQPISIYEMANLEKALRTMQSGKHMGKLVLVPGDEKTKVMPRPIPITKLRSDATYLLAGGLGGIGRALAVWMVNHGAENIAFLSRSGTAQQAAKDTVEHLQSLGANVKVVACDIGDEAQLERSLADISSTMPPIKGLIQLALVIKNALFANMDLTEEWAPSQRPKIMGTWNLHHRLPKDLDFFIMLSSMVGVFGNQGQAAYGAASAFQDSFANFRNSLGLPATTVDLGMVAGVGYVAEREQLQLNLQSQGFEKISEDECMAIIEAAIVDPFRPHHAGSIMTGVGLTKFSTGEAASRLFYHTPKFSHFRRMALSSNRRQGDEAVGSSAGKIRDLLKDATSMAEATEHVTEAVLSKMSNLLMVPVEDLSPANPMSEYGMDSLVAVEMRNWITRDTEVTVPILELLGNQSIKEVCKNIARQSKLVSRSVVSKEDI</sequence>
<dbReference type="InterPro" id="IPR006162">
    <property type="entry name" value="Ppantetheine_attach_site"/>
</dbReference>
<dbReference type="SMART" id="SM00825">
    <property type="entry name" value="PKS_KS"/>
    <property type="match status" value="1"/>
</dbReference>
<dbReference type="InterPro" id="IPR042104">
    <property type="entry name" value="PKS_dehydratase_sf"/>
</dbReference>
<dbReference type="SUPFAM" id="SSF51735">
    <property type="entry name" value="NAD(P)-binding Rossmann-fold domains"/>
    <property type="match status" value="2"/>
</dbReference>
<dbReference type="GO" id="GO:0006633">
    <property type="term" value="P:fatty acid biosynthetic process"/>
    <property type="evidence" value="ECO:0007669"/>
    <property type="project" value="InterPro"/>
</dbReference>
<dbReference type="EMBL" id="ML977146">
    <property type="protein sequence ID" value="KAF1988946.1"/>
    <property type="molecule type" value="Genomic_DNA"/>
</dbReference>
<dbReference type="FunFam" id="3.40.50.720:FF:000209">
    <property type="entry name" value="Polyketide synthase Pks12"/>
    <property type="match status" value="1"/>
</dbReference>
<dbReference type="Pfam" id="PF14765">
    <property type="entry name" value="PS-DH"/>
    <property type="match status" value="1"/>
</dbReference>
<dbReference type="PANTHER" id="PTHR43775:SF29">
    <property type="entry name" value="ASPERFURANONE POLYKETIDE SYNTHASE AFOG-RELATED"/>
    <property type="match status" value="1"/>
</dbReference>
<dbReference type="SMART" id="SM00823">
    <property type="entry name" value="PKS_PP"/>
    <property type="match status" value="1"/>
</dbReference>
<dbReference type="InterPro" id="IPR029063">
    <property type="entry name" value="SAM-dependent_MTases_sf"/>
</dbReference>
<dbReference type="Gene3D" id="3.40.366.10">
    <property type="entry name" value="Malonyl-Coenzyme A Acyl Carrier Protein, domain 2"/>
    <property type="match status" value="1"/>
</dbReference>
<dbReference type="SUPFAM" id="SSF52151">
    <property type="entry name" value="FabD/lysophospholipase-like"/>
    <property type="match status" value="1"/>
</dbReference>
<dbReference type="Pfam" id="PF16197">
    <property type="entry name" value="KAsynt_C_assoc"/>
    <property type="match status" value="1"/>
</dbReference>
<organism evidence="13 14">
    <name type="scientific">Aulographum hederae CBS 113979</name>
    <dbReference type="NCBI Taxonomy" id="1176131"/>
    <lineage>
        <taxon>Eukaryota</taxon>
        <taxon>Fungi</taxon>
        <taxon>Dikarya</taxon>
        <taxon>Ascomycota</taxon>
        <taxon>Pezizomycotina</taxon>
        <taxon>Dothideomycetes</taxon>
        <taxon>Pleosporomycetidae</taxon>
        <taxon>Aulographales</taxon>
        <taxon>Aulographaceae</taxon>
    </lineage>
</organism>
<evidence type="ECO:0000259" key="10">
    <source>
        <dbReference type="PROSITE" id="PS50075"/>
    </source>
</evidence>
<dbReference type="Gene3D" id="1.10.1200.10">
    <property type="entry name" value="ACP-like"/>
    <property type="match status" value="1"/>
</dbReference>
<dbReference type="PROSITE" id="PS00606">
    <property type="entry name" value="KS3_1"/>
    <property type="match status" value="1"/>
</dbReference>
<feature type="region of interest" description="C-terminal hotdog fold" evidence="8">
    <location>
        <begin position="1121"/>
        <end position="1275"/>
    </location>
</feature>
<dbReference type="InterPro" id="IPR020841">
    <property type="entry name" value="PKS_Beta-ketoAc_synthase_dom"/>
</dbReference>
<dbReference type="GO" id="GO:0031177">
    <property type="term" value="F:phosphopantetheine binding"/>
    <property type="evidence" value="ECO:0007669"/>
    <property type="project" value="InterPro"/>
</dbReference>
<feature type="region of interest" description="Disordered" evidence="9">
    <location>
        <begin position="1"/>
        <end position="20"/>
    </location>
</feature>
<accession>A0A6G1H6U8</accession>
<dbReference type="InterPro" id="IPR014043">
    <property type="entry name" value="Acyl_transferase_dom"/>
</dbReference>
<dbReference type="PROSITE" id="PS50075">
    <property type="entry name" value="CARRIER"/>
    <property type="match status" value="1"/>
</dbReference>
<dbReference type="InterPro" id="IPR013217">
    <property type="entry name" value="Methyltransf_12"/>
</dbReference>
<evidence type="ECO:0000256" key="3">
    <source>
        <dbReference type="ARBA" id="ARBA00022679"/>
    </source>
</evidence>
<dbReference type="InterPro" id="IPR016035">
    <property type="entry name" value="Acyl_Trfase/lysoPLipase"/>
</dbReference>
<reference evidence="13" key="1">
    <citation type="journal article" date="2020" name="Stud. Mycol.">
        <title>101 Dothideomycetes genomes: a test case for predicting lifestyles and emergence of pathogens.</title>
        <authorList>
            <person name="Haridas S."/>
            <person name="Albert R."/>
            <person name="Binder M."/>
            <person name="Bloem J."/>
            <person name="Labutti K."/>
            <person name="Salamov A."/>
            <person name="Andreopoulos B."/>
            <person name="Baker S."/>
            <person name="Barry K."/>
            <person name="Bills G."/>
            <person name="Bluhm B."/>
            <person name="Cannon C."/>
            <person name="Castanera R."/>
            <person name="Culley D."/>
            <person name="Daum C."/>
            <person name="Ezra D."/>
            <person name="Gonzalez J."/>
            <person name="Henrissat B."/>
            <person name="Kuo A."/>
            <person name="Liang C."/>
            <person name="Lipzen A."/>
            <person name="Lutzoni F."/>
            <person name="Magnuson J."/>
            <person name="Mondo S."/>
            <person name="Nolan M."/>
            <person name="Ohm R."/>
            <person name="Pangilinan J."/>
            <person name="Park H.-J."/>
            <person name="Ramirez L."/>
            <person name="Alfaro M."/>
            <person name="Sun H."/>
            <person name="Tritt A."/>
            <person name="Yoshinaga Y."/>
            <person name="Zwiers L.-H."/>
            <person name="Turgeon B."/>
            <person name="Goodwin S."/>
            <person name="Spatafora J."/>
            <person name="Crous P."/>
            <person name="Grigoriev I."/>
        </authorList>
    </citation>
    <scope>NUCLEOTIDE SEQUENCE</scope>
    <source>
        <strain evidence="13">CBS 113979</strain>
    </source>
</reference>
<dbReference type="InterPro" id="IPR013154">
    <property type="entry name" value="ADH-like_N"/>
</dbReference>
<dbReference type="Pfam" id="PF23114">
    <property type="entry name" value="NAD-bd_HRPKS_sdrA"/>
    <property type="match status" value="1"/>
</dbReference>
<evidence type="ECO:0000256" key="7">
    <source>
        <dbReference type="ARBA" id="ARBA00023315"/>
    </source>
</evidence>
<keyword evidence="7" id="KW-0012">Acyltransferase</keyword>
<proteinExistence type="predicted"/>
<protein>
    <submittedName>
        <fullName evidence="13">Uncharacterized protein</fullName>
    </submittedName>
</protein>
<dbReference type="InterPro" id="IPR036291">
    <property type="entry name" value="NAD(P)-bd_dom_sf"/>
</dbReference>